<evidence type="ECO:0000256" key="1">
    <source>
        <dbReference type="ARBA" id="ARBA00010671"/>
    </source>
</evidence>
<evidence type="ECO:0000259" key="5">
    <source>
        <dbReference type="PROSITE" id="PS00703"/>
    </source>
</evidence>
<dbReference type="NCBIfam" id="NF010092">
    <property type="entry name" value="PRK13578.1"/>
    <property type="match status" value="1"/>
</dbReference>
<evidence type="ECO:0000256" key="2">
    <source>
        <dbReference type="ARBA" id="ARBA00022793"/>
    </source>
</evidence>
<accession>A0ABT7XPC4</accession>
<dbReference type="SUPFAM" id="SSF55904">
    <property type="entry name" value="Ornithine decarboxylase C-terminal domain"/>
    <property type="match status" value="1"/>
</dbReference>
<comment type="similarity">
    <text evidence="1">Belongs to the Orn/Lys/Arg decarboxylase class-I family.</text>
</comment>
<organism evidence="6 7">
    <name type="scientific">Crenobacter oryzisoli</name>
    <dbReference type="NCBI Taxonomy" id="3056844"/>
    <lineage>
        <taxon>Bacteria</taxon>
        <taxon>Pseudomonadati</taxon>
        <taxon>Pseudomonadota</taxon>
        <taxon>Betaproteobacteria</taxon>
        <taxon>Neisseriales</taxon>
        <taxon>Neisseriaceae</taxon>
        <taxon>Crenobacter</taxon>
    </lineage>
</organism>
<dbReference type="InterPro" id="IPR011193">
    <property type="entry name" value="Orn/lys/arg_de-COase"/>
</dbReference>
<dbReference type="InterPro" id="IPR036633">
    <property type="entry name" value="Prn/Lys/Arg_de-COase_C_sf"/>
</dbReference>
<dbReference type="Gene3D" id="3.40.50.2300">
    <property type="match status" value="1"/>
</dbReference>
<dbReference type="Gene3D" id="3.90.1150.10">
    <property type="entry name" value="Aspartate Aminotransferase, domain 1"/>
    <property type="match status" value="1"/>
</dbReference>
<gene>
    <name evidence="6" type="primary">speC</name>
    <name evidence="6" type="ORF">QU481_12170</name>
</gene>
<dbReference type="PANTHER" id="PTHR45229">
    <property type="entry name" value="CONSTITUTIVE ORNITHINE DECARBOXYLASE"/>
    <property type="match status" value="1"/>
</dbReference>
<keyword evidence="3" id="KW-0663">Pyridoxal phosphate</keyword>
<dbReference type="Gene3D" id="3.90.100.10">
    <property type="entry name" value="Orn/Lys/Arg decarboxylase, C-terminal domain"/>
    <property type="match status" value="1"/>
</dbReference>
<dbReference type="RefSeq" id="WP_289830285.1">
    <property type="nucleotide sequence ID" value="NZ_JAUEDK010000020.1"/>
</dbReference>
<dbReference type="InterPro" id="IPR015424">
    <property type="entry name" value="PyrdxlP-dep_Trfase"/>
</dbReference>
<dbReference type="GO" id="GO:0004586">
    <property type="term" value="F:ornithine decarboxylase activity"/>
    <property type="evidence" value="ECO:0007669"/>
    <property type="project" value="UniProtKB-EC"/>
</dbReference>
<dbReference type="Proteomes" id="UP001168540">
    <property type="component" value="Unassembled WGS sequence"/>
</dbReference>
<name>A0ABT7XPC4_9NEIS</name>
<evidence type="ECO:0000256" key="4">
    <source>
        <dbReference type="ARBA" id="ARBA00023239"/>
    </source>
</evidence>
<reference evidence="6" key="1">
    <citation type="submission" date="2023-06" db="EMBL/GenBank/DDBJ databases">
        <authorList>
            <person name="Zhang S."/>
        </authorList>
    </citation>
    <scope>NUCLEOTIDE SEQUENCE</scope>
    <source>
        <strain evidence="6">SG2303</strain>
    </source>
</reference>
<dbReference type="PIRSF" id="PIRSF009393">
    <property type="entry name" value="Orn_decarb"/>
    <property type="match status" value="1"/>
</dbReference>
<dbReference type="Pfam" id="PF01276">
    <property type="entry name" value="OKR_DC_1"/>
    <property type="match status" value="1"/>
</dbReference>
<protein>
    <submittedName>
        <fullName evidence="6">Ornithine decarboxylase</fullName>
        <ecNumber evidence="6">4.1.1.17</ecNumber>
    </submittedName>
</protein>
<keyword evidence="4 6" id="KW-0456">Lyase</keyword>
<sequence>MIPRSVKAPTIPIPFHKLLKVVAIVDKNNAETKELLDHIAAENFQIEVTDNFNRDINEDANVGAYIALIDDSGRDQARQMALSIRALGFQTPLWALADSHRISDLAVTGGLGEVNGYIYLGHQTPLFYAKQVIASLVKYGMSLLPPFFGGLVAYDAEANIAFDCPGHQGGQFYRKSPAGQLFFKHFGESIFRSDLCNADVDLGDLLIHEGAAAEAQRHAAEVFGADRTYFVLNGTSTSNKVVTGAVLKRGDLVLFDRNNHKSVHQGALVQAGAIPIFLPTARNPFGMIGAVDWDAWDENYLREQIRANPLVKDPELCKAERPFRLACIQLATYDGTIYNVRKVMEKIGHLCEYVLWDEAWIGYNAFHSLFEDHSPMRLKDLTPDMPGLFSTQSVHKQGAGFSQASQVHKRDEHIRGQKRYIEHKRFNESFLVHASTSPFYPLFASLDVNAKVHAGKAGEMLWDGCIELGIEARKKFRQFAHHYAMTGKTEQEQWFFDPFVPDVVTIHGSPFMADSSNVAWEDVPTDVIKREQQCWAFHPEANWHGYAGYADGYVMVDPNKLTLLTPGINRKTGEYLDFGVPATVVANYLREEGIVPEKCDLNSILFLMTPAEDESKLNTLIAKLVKFKNLWDRDASLPEVLPTLYAAHSERYADYTLRQVCNEMHDFYRKANVKELQRLCFRASSFPELAMSPKDAYEALVANEVDYVPLDSAKNRISATLALIYPPGIGVVLPGERWDDRAQPMLNYFMAFQESFNRFPGFNYEVQGVFQERENGRIRFYTYVVRK</sequence>
<proteinExistence type="inferred from homology"/>
<dbReference type="InterPro" id="IPR015421">
    <property type="entry name" value="PyrdxlP-dep_Trfase_major"/>
</dbReference>
<evidence type="ECO:0000313" key="7">
    <source>
        <dbReference type="Proteomes" id="UP001168540"/>
    </source>
</evidence>
<keyword evidence="2" id="KW-0210">Decarboxylase</keyword>
<keyword evidence="7" id="KW-1185">Reference proteome</keyword>
<dbReference type="EMBL" id="JAUEDK010000020">
    <property type="protein sequence ID" value="MDN0075645.1"/>
    <property type="molecule type" value="Genomic_DNA"/>
</dbReference>
<dbReference type="InterPro" id="IPR000310">
    <property type="entry name" value="Orn/Lys/Arg_deCO2ase_major_dom"/>
</dbReference>
<dbReference type="Pfam" id="PF03709">
    <property type="entry name" value="OKR_DC_1_N"/>
    <property type="match status" value="1"/>
</dbReference>
<dbReference type="Gene3D" id="3.40.640.10">
    <property type="entry name" value="Type I PLP-dependent aspartate aminotransferase-like (Major domain)"/>
    <property type="match status" value="1"/>
</dbReference>
<feature type="domain" description="Orn/Lys/Arg decarboxylases family 1 pyridoxal-P attachment site" evidence="5">
    <location>
        <begin position="391"/>
        <end position="405"/>
    </location>
</feature>
<comment type="caution">
    <text evidence="6">The sequence shown here is derived from an EMBL/GenBank/DDBJ whole genome shotgun (WGS) entry which is preliminary data.</text>
</comment>
<dbReference type="InterPro" id="IPR008286">
    <property type="entry name" value="Prn/Lys/Arg_de-COase_C"/>
</dbReference>
<evidence type="ECO:0000313" key="6">
    <source>
        <dbReference type="EMBL" id="MDN0075645.1"/>
    </source>
</evidence>
<dbReference type="InterPro" id="IPR015422">
    <property type="entry name" value="PyrdxlP-dep_Trfase_small"/>
</dbReference>
<evidence type="ECO:0000256" key="3">
    <source>
        <dbReference type="ARBA" id="ARBA00022898"/>
    </source>
</evidence>
<dbReference type="PANTHER" id="PTHR45229:SF3">
    <property type="entry name" value="BIODEGRADATIVE ARGININE DECARBOXYLASE"/>
    <property type="match status" value="1"/>
</dbReference>
<dbReference type="EC" id="4.1.1.17" evidence="6"/>
<dbReference type="Pfam" id="PF03711">
    <property type="entry name" value="OKR_DC_1_C"/>
    <property type="match status" value="1"/>
</dbReference>
<dbReference type="PROSITE" id="PS00703">
    <property type="entry name" value="OKR_DC_1"/>
    <property type="match status" value="1"/>
</dbReference>
<dbReference type="SUPFAM" id="SSF53383">
    <property type="entry name" value="PLP-dependent transferases"/>
    <property type="match status" value="1"/>
</dbReference>
<dbReference type="InterPro" id="IPR005308">
    <property type="entry name" value="OKR_de-COase_N"/>
</dbReference>